<keyword evidence="3" id="KW-1185">Reference proteome</keyword>
<keyword evidence="1" id="KW-1133">Transmembrane helix</keyword>
<name>A0A250XCB0_9CHLO</name>
<protein>
    <submittedName>
        <fullName evidence="2">Uncharacterized protein</fullName>
    </submittedName>
</protein>
<evidence type="ECO:0000313" key="2">
    <source>
        <dbReference type="EMBL" id="GAX80723.1"/>
    </source>
</evidence>
<evidence type="ECO:0000313" key="3">
    <source>
        <dbReference type="Proteomes" id="UP000232323"/>
    </source>
</evidence>
<keyword evidence="1" id="KW-0472">Membrane</keyword>
<dbReference type="EMBL" id="BEGY01000056">
    <property type="protein sequence ID" value="GAX80723.1"/>
    <property type="molecule type" value="Genomic_DNA"/>
</dbReference>
<keyword evidence="1" id="KW-0812">Transmembrane</keyword>
<sequence>MNGSSRVVSLVLQAAFWIPALYLAIHLRMGDFEGEWMAIERFDGFKGFLSALKCARDLADAHGIQTPILILTDNAMLRDHLGHEGLLNGFVTTTYSAVHTKQLEGDEAFRAMMSAFLDLRLLAEAICIISCPSGFPHTAVQWGQHGCALTVS</sequence>
<dbReference type="Proteomes" id="UP000232323">
    <property type="component" value="Unassembled WGS sequence"/>
</dbReference>
<feature type="transmembrane region" description="Helical" evidence="1">
    <location>
        <begin position="6"/>
        <end position="25"/>
    </location>
</feature>
<gene>
    <name evidence="2" type="ORF">CEUSTIGMA_g8158.t1</name>
</gene>
<accession>A0A250XCB0</accession>
<evidence type="ECO:0000256" key="1">
    <source>
        <dbReference type="SAM" id="Phobius"/>
    </source>
</evidence>
<proteinExistence type="predicted"/>
<dbReference type="AlphaFoldDB" id="A0A250XCB0"/>
<organism evidence="2 3">
    <name type="scientific">Chlamydomonas eustigma</name>
    <dbReference type="NCBI Taxonomy" id="1157962"/>
    <lineage>
        <taxon>Eukaryota</taxon>
        <taxon>Viridiplantae</taxon>
        <taxon>Chlorophyta</taxon>
        <taxon>core chlorophytes</taxon>
        <taxon>Chlorophyceae</taxon>
        <taxon>CS clade</taxon>
        <taxon>Chlamydomonadales</taxon>
        <taxon>Chlamydomonadaceae</taxon>
        <taxon>Chlamydomonas</taxon>
    </lineage>
</organism>
<comment type="caution">
    <text evidence="2">The sequence shown here is derived from an EMBL/GenBank/DDBJ whole genome shotgun (WGS) entry which is preliminary data.</text>
</comment>
<reference evidence="2 3" key="1">
    <citation type="submission" date="2017-08" db="EMBL/GenBank/DDBJ databases">
        <title>Acidophilic green algal genome provides insights into adaptation to an acidic environment.</title>
        <authorList>
            <person name="Hirooka S."/>
            <person name="Hirose Y."/>
            <person name="Kanesaki Y."/>
            <person name="Higuchi S."/>
            <person name="Fujiwara T."/>
            <person name="Onuma R."/>
            <person name="Era A."/>
            <person name="Ohbayashi R."/>
            <person name="Uzuka A."/>
            <person name="Nozaki H."/>
            <person name="Yoshikawa H."/>
            <person name="Miyagishima S.Y."/>
        </authorList>
    </citation>
    <scope>NUCLEOTIDE SEQUENCE [LARGE SCALE GENOMIC DNA]</scope>
    <source>
        <strain evidence="2 3">NIES-2499</strain>
    </source>
</reference>